<proteinExistence type="predicted"/>
<protein>
    <submittedName>
        <fullName evidence="1">Uncharacterized protein</fullName>
    </submittedName>
</protein>
<reference evidence="1" key="1">
    <citation type="journal article" date="2014" name="Front. Microbiol.">
        <title>High frequency of phylogenetically diverse reductive dehalogenase-homologous genes in deep subseafloor sedimentary metagenomes.</title>
        <authorList>
            <person name="Kawai M."/>
            <person name="Futagami T."/>
            <person name="Toyoda A."/>
            <person name="Takaki Y."/>
            <person name="Nishi S."/>
            <person name="Hori S."/>
            <person name="Arai W."/>
            <person name="Tsubouchi T."/>
            <person name="Morono Y."/>
            <person name="Uchiyama I."/>
            <person name="Ito T."/>
            <person name="Fujiyama A."/>
            <person name="Inagaki F."/>
            <person name="Takami H."/>
        </authorList>
    </citation>
    <scope>NUCLEOTIDE SEQUENCE</scope>
    <source>
        <strain evidence="1">Expedition CK06-06</strain>
    </source>
</reference>
<dbReference type="AlphaFoldDB" id="X1TFW3"/>
<sequence length="84" mass="8636">MATAVEIEEAIAILLGGRVLGAGAAALRTARAEKVAFSALSRPAQARAVAVGTARGAKFVGRQAITKNPYGIAALLAYEGYIHR</sequence>
<organism evidence="1">
    <name type="scientific">marine sediment metagenome</name>
    <dbReference type="NCBI Taxonomy" id="412755"/>
    <lineage>
        <taxon>unclassified sequences</taxon>
        <taxon>metagenomes</taxon>
        <taxon>ecological metagenomes</taxon>
    </lineage>
</organism>
<accession>X1TFW3</accession>
<comment type="caution">
    <text evidence="1">The sequence shown here is derived from an EMBL/GenBank/DDBJ whole genome shotgun (WGS) entry which is preliminary data.</text>
</comment>
<name>X1TFW3_9ZZZZ</name>
<feature type="non-terminal residue" evidence="1">
    <location>
        <position position="84"/>
    </location>
</feature>
<evidence type="ECO:0000313" key="1">
    <source>
        <dbReference type="EMBL" id="GAI78929.1"/>
    </source>
</evidence>
<gene>
    <name evidence="1" type="ORF">S12H4_20887</name>
</gene>
<dbReference type="EMBL" id="BARW01010654">
    <property type="protein sequence ID" value="GAI78929.1"/>
    <property type="molecule type" value="Genomic_DNA"/>
</dbReference>